<sequence length="110" mass="13222">MSGDTTNSQKPRITLTQFKNYETNVIRKKKLVKKQLYKDIRDRCRSELDEYVICSSATMFPNFKCIEQYRILEKCIKMYHNQIMSPETENKMLNDKIIKGDIKIPKCKWY</sequence>
<dbReference type="GeneID" id="33043753"/>
<dbReference type="RefSeq" id="XP_021337649.1">
    <property type="nucleotide sequence ID" value="XM_021482403.1"/>
</dbReference>
<dbReference type="AlphaFoldDB" id="A0A1N6LXG9"/>
<evidence type="ECO:0000313" key="5">
    <source>
        <dbReference type="Proteomes" id="UP000002899"/>
    </source>
</evidence>
<reference evidence="4 5" key="1">
    <citation type="journal article" date="2012" name="Nucleic Acids Res.">
        <title>Sequencing of the smallest Apicomplexan genome from the human pathogen Babesia microti.</title>
        <authorList>
            <person name="Cornillot E."/>
            <person name="Hadj-Kaddour K."/>
            <person name="Dassouli A."/>
            <person name="Noel B."/>
            <person name="Ranwez V."/>
            <person name="Vacherie B."/>
            <person name="Augagneur Y."/>
            <person name="Bres V."/>
            <person name="Duclos A."/>
            <person name="Randazzo S."/>
            <person name="Carcy B."/>
            <person name="Debierre-Grockiego F."/>
            <person name="Delbecq S."/>
            <person name="Moubri-Menage K."/>
            <person name="Shams-Eldin H."/>
            <person name="Usmani-Brown S."/>
            <person name="Bringaud F."/>
            <person name="Wincker P."/>
            <person name="Vivares C.P."/>
            <person name="Schwarz R.T."/>
            <person name="Schetters T.P."/>
            <person name="Krause P.J."/>
            <person name="Gorenflot A."/>
            <person name="Berry V."/>
            <person name="Barbe V."/>
            <person name="Ben Mamoun C."/>
        </authorList>
    </citation>
    <scope>NUCLEOTIDE SEQUENCE [LARGE SCALE GENOMIC DNA]</scope>
    <source>
        <strain evidence="4 5">RI</strain>
    </source>
</reference>
<name>A0A1N6LXG9_BABMR</name>
<dbReference type="KEGG" id="bmic:BmR1_04g05556"/>
<accession>A0A1N6LXG9</accession>
<comment type="subcellular location">
    <subcellularLocation>
        <location evidence="3">Mitochondrion</location>
    </subcellularLocation>
</comment>
<dbReference type="VEuPathDB" id="PiroplasmaDB:BmR1_04g05556"/>
<protein>
    <recommendedName>
        <fullName evidence="3">COX assembly mitochondrial protein</fullName>
    </recommendedName>
</protein>
<dbReference type="Pfam" id="PF08583">
    <property type="entry name" value="Cmc1"/>
    <property type="match status" value="1"/>
</dbReference>
<dbReference type="InterPro" id="IPR013892">
    <property type="entry name" value="Cyt_c_biogenesis_Cmc1-like"/>
</dbReference>
<organism evidence="4 5">
    <name type="scientific">Babesia microti (strain RI)</name>
    <dbReference type="NCBI Taxonomy" id="1133968"/>
    <lineage>
        <taxon>Eukaryota</taxon>
        <taxon>Sar</taxon>
        <taxon>Alveolata</taxon>
        <taxon>Apicomplexa</taxon>
        <taxon>Aconoidasida</taxon>
        <taxon>Piroplasmida</taxon>
        <taxon>Babesiidae</taxon>
        <taxon>Babesia</taxon>
    </lineage>
</organism>
<dbReference type="Proteomes" id="UP000002899">
    <property type="component" value="Chromosome IV"/>
</dbReference>
<evidence type="ECO:0000256" key="2">
    <source>
        <dbReference type="ARBA" id="ARBA00023157"/>
    </source>
</evidence>
<comment type="similarity">
    <text evidence="1 3">Belongs to the CMC family.</text>
</comment>
<dbReference type="OrthoDB" id="6224010at2759"/>
<reference evidence="4 5" key="2">
    <citation type="journal article" date="2013" name="PLoS ONE">
        <title>Whole genome mapping and re-organization of the nuclear and mitochondrial genomes of Babesia microti isolates.</title>
        <authorList>
            <person name="Cornillot E."/>
            <person name="Dassouli A."/>
            <person name="Garg A."/>
            <person name="Pachikara N."/>
            <person name="Randazzo S."/>
            <person name="Depoix D."/>
            <person name="Carcy B."/>
            <person name="Delbecq S."/>
            <person name="Frutos R."/>
            <person name="Silva J.C."/>
            <person name="Sutton R."/>
            <person name="Krause P.J."/>
            <person name="Mamoun C.B."/>
        </authorList>
    </citation>
    <scope>NUCLEOTIDE SEQUENCE [LARGE SCALE GENOMIC DNA]</scope>
    <source>
        <strain evidence="4 5">RI</strain>
    </source>
</reference>
<keyword evidence="2" id="KW-1015">Disulfide bond</keyword>
<dbReference type="EMBL" id="LN871599">
    <property type="protein sequence ID" value="SIO73561.1"/>
    <property type="molecule type" value="Genomic_DNA"/>
</dbReference>
<dbReference type="GO" id="GO:0005739">
    <property type="term" value="C:mitochondrion"/>
    <property type="evidence" value="ECO:0007669"/>
    <property type="project" value="UniProtKB-SubCell"/>
</dbReference>
<evidence type="ECO:0000256" key="1">
    <source>
        <dbReference type="ARBA" id="ARBA00007347"/>
    </source>
</evidence>
<reference evidence="4 5" key="3">
    <citation type="journal article" date="2016" name="Sci. Rep.">
        <title>Genome-wide diversity and gene expression profiling of Babesia microti isolates identify polymorphic genes that mediate host-pathogen interactions.</title>
        <authorList>
            <person name="Silva J.C."/>
            <person name="Cornillot E."/>
            <person name="McCracken C."/>
            <person name="Usmani-Brown S."/>
            <person name="Dwivedi A."/>
            <person name="Ifeonu O.O."/>
            <person name="Crabtree J."/>
            <person name="Gotia H.T."/>
            <person name="Virji A.Z."/>
            <person name="Reynes C."/>
            <person name="Colinge J."/>
            <person name="Kumar V."/>
            <person name="Lawres L."/>
            <person name="Pazzi J.E."/>
            <person name="Pablo J.V."/>
            <person name="Hung C."/>
            <person name="Brancato J."/>
            <person name="Kumari P."/>
            <person name="Orvis J."/>
            <person name="Tretina K."/>
            <person name="Chibucos M."/>
            <person name="Ott S."/>
            <person name="Sadzewicz L."/>
            <person name="Sengamalay N."/>
            <person name="Shetty A.C."/>
            <person name="Su Q."/>
            <person name="Tallon L."/>
            <person name="Fraser C.M."/>
            <person name="Frutos R."/>
            <person name="Molina D.M."/>
            <person name="Krause P.J."/>
            <person name="Ben Mamoun C."/>
        </authorList>
    </citation>
    <scope>NUCLEOTIDE SEQUENCE [LARGE SCALE GENOMIC DNA]</scope>
    <source>
        <strain evidence="4 5">RI</strain>
    </source>
</reference>
<evidence type="ECO:0000256" key="3">
    <source>
        <dbReference type="RuleBase" id="RU364104"/>
    </source>
</evidence>
<keyword evidence="5" id="KW-1185">Reference proteome</keyword>
<proteinExistence type="inferred from homology"/>
<keyword evidence="3" id="KW-0496">Mitochondrion</keyword>
<evidence type="ECO:0000313" key="4">
    <source>
        <dbReference type="EMBL" id="SIO73561.1"/>
    </source>
</evidence>